<dbReference type="InterPro" id="IPR000843">
    <property type="entry name" value="HTH_LacI"/>
</dbReference>
<dbReference type="SUPFAM" id="SSF47413">
    <property type="entry name" value="lambda repressor-like DNA-binding domains"/>
    <property type="match status" value="1"/>
</dbReference>
<dbReference type="GO" id="GO:0003700">
    <property type="term" value="F:DNA-binding transcription factor activity"/>
    <property type="evidence" value="ECO:0007669"/>
    <property type="project" value="TreeGrafter"/>
</dbReference>
<sequence length="341" mass="35812">MRTQVTPSGAPSMSDVAARAGVSHQTVSRVLNNPELVRPETRARVEKAIAALGYRRNMSARALRTRRTGLIGVVSPGDALFGPTRVTIAIEEAAREAGYATVLTVVRGSDAATAEQVMSFFLGHHVEGIIVIAPIAEMARTAQRMVGQLPMVLVGAGPEPGVAVQSVRVDQRQGAREAARHLIDLGHRRMVHLAGPAEWFDARERGAGWREELLAAGLEPRLVDVAGWGAADGHAATQRLLAEAEPPTAIFAANDYVALGAVRACQEAGWTVPGEVSVAGFDDVDAAGFFGPALTTVRQPFTELGDQAIRALLQAFGELPGASVTVAPSLVLRSSTSSPAA</sequence>
<accession>A0A3N2BAE2</accession>
<dbReference type="Proteomes" id="UP000280668">
    <property type="component" value="Unassembled WGS sequence"/>
</dbReference>
<gene>
    <name evidence="5" type="ORF">EDD31_0600</name>
</gene>
<dbReference type="PROSITE" id="PS50932">
    <property type="entry name" value="HTH_LACI_2"/>
    <property type="match status" value="1"/>
</dbReference>
<evidence type="ECO:0000256" key="3">
    <source>
        <dbReference type="ARBA" id="ARBA00023163"/>
    </source>
</evidence>
<evidence type="ECO:0000259" key="4">
    <source>
        <dbReference type="PROSITE" id="PS50932"/>
    </source>
</evidence>
<dbReference type="GO" id="GO:0000976">
    <property type="term" value="F:transcription cis-regulatory region binding"/>
    <property type="evidence" value="ECO:0007669"/>
    <property type="project" value="TreeGrafter"/>
</dbReference>
<dbReference type="CDD" id="cd01574">
    <property type="entry name" value="PBP1_LacI"/>
    <property type="match status" value="1"/>
</dbReference>
<dbReference type="SMART" id="SM00354">
    <property type="entry name" value="HTH_LACI"/>
    <property type="match status" value="1"/>
</dbReference>
<dbReference type="InterPro" id="IPR046335">
    <property type="entry name" value="LacI/GalR-like_sensor"/>
</dbReference>
<evidence type="ECO:0000313" key="5">
    <source>
        <dbReference type="EMBL" id="ROR72250.1"/>
    </source>
</evidence>
<keyword evidence="6" id="KW-1185">Reference proteome</keyword>
<dbReference type="Pfam" id="PF00356">
    <property type="entry name" value="LacI"/>
    <property type="match status" value="1"/>
</dbReference>
<dbReference type="PANTHER" id="PTHR30146">
    <property type="entry name" value="LACI-RELATED TRANSCRIPTIONAL REPRESSOR"/>
    <property type="match status" value="1"/>
</dbReference>
<dbReference type="Gene3D" id="1.10.260.40">
    <property type="entry name" value="lambda repressor-like DNA-binding domains"/>
    <property type="match status" value="1"/>
</dbReference>
<dbReference type="EMBL" id="RKHK01000001">
    <property type="protein sequence ID" value="ROR72250.1"/>
    <property type="molecule type" value="Genomic_DNA"/>
</dbReference>
<dbReference type="Gene3D" id="3.40.50.2300">
    <property type="match status" value="2"/>
</dbReference>
<dbReference type="SUPFAM" id="SSF53822">
    <property type="entry name" value="Periplasmic binding protein-like I"/>
    <property type="match status" value="1"/>
</dbReference>
<evidence type="ECO:0000256" key="1">
    <source>
        <dbReference type="ARBA" id="ARBA00023015"/>
    </source>
</evidence>
<comment type="caution">
    <text evidence="5">The sequence shown here is derived from an EMBL/GenBank/DDBJ whole genome shotgun (WGS) entry which is preliminary data.</text>
</comment>
<dbReference type="PANTHER" id="PTHR30146:SF109">
    <property type="entry name" value="HTH-TYPE TRANSCRIPTIONAL REGULATOR GALS"/>
    <property type="match status" value="1"/>
</dbReference>
<dbReference type="Pfam" id="PF13377">
    <property type="entry name" value="Peripla_BP_3"/>
    <property type="match status" value="1"/>
</dbReference>
<dbReference type="InterPro" id="IPR028082">
    <property type="entry name" value="Peripla_BP_I"/>
</dbReference>
<reference evidence="5 6" key="1">
    <citation type="submission" date="2018-11" db="EMBL/GenBank/DDBJ databases">
        <title>Sequencing the genomes of 1000 actinobacteria strains.</title>
        <authorList>
            <person name="Klenk H.-P."/>
        </authorList>
    </citation>
    <scope>NUCLEOTIDE SEQUENCE [LARGE SCALE GENOMIC DNA]</scope>
    <source>
        <strain evidence="5 6">DSM 11294</strain>
    </source>
</reference>
<proteinExistence type="predicted"/>
<organism evidence="5 6">
    <name type="scientific">Bogoriella caseilytica</name>
    <dbReference type="NCBI Taxonomy" id="56055"/>
    <lineage>
        <taxon>Bacteria</taxon>
        <taxon>Bacillati</taxon>
        <taxon>Actinomycetota</taxon>
        <taxon>Actinomycetes</taxon>
        <taxon>Micrococcales</taxon>
        <taxon>Bogoriellaceae</taxon>
        <taxon>Bogoriella</taxon>
    </lineage>
</organism>
<keyword evidence="1" id="KW-0805">Transcription regulation</keyword>
<evidence type="ECO:0000313" key="6">
    <source>
        <dbReference type="Proteomes" id="UP000280668"/>
    </source>
</evidence>
<dbReference type="InterPro" id="IPR010982">
    <property type="entry name" value="Lambda_DNA-bd_dom_sf"/>
</dbReference>
<name>A0A3N2BAE2_9MICO</name>
<evidence type="ECO:0000256" key="2">
    <source>
        <dbReference type="ARBA" id="ARBA00023125"/>
    </source>
</evidence>
<dbReference type="AlphaFoldDB" id="A0A3N2BAE2"/>
<feature type="domain" description="HTH lacI-type" evidence="4">
    <location>
        <begin position="11"/>
        <end position="65"/>
    </location>
</feature>
<protein>
    <submittedName>
        <fullName evidence="5">LacI family transcriptional regulator</fullName>
    </submittedName>
</protein>
<dbReference type="PROSITE" id="PS00356">
    <property type="entry name" value="HTH_LACI_1"/>
    <property type="match status" value="1"/>
</dbReference>
<dbReference type="CDD" id="cd01392">
    <property type="entry name" value="HTH_LacI"/>
    <property type="match status" value="1"/>
</dbReference>
<keyword evidence="2" id="KW-0238">DNA-binding</keyword>
<keyword evidence="3" id="KW-0804">Transcription</keyword>